<dbReference type="InterPro" id="IPR015424">
    <property type="entry name" value="PyrdxlP-dep_Trfase"/>
</dbReference>
<dbReference type="KEGG" id="ehx:EMIHUDRAFT_461488"/>
<dbReference type="InterPro" id="IPR015421">
    <property type="entry name" value="PyrdxlP-dep_Trfase_major"/>
</dbReference>
<comment type="cofactor">
    <cofactor evidence="1 6">
        <name>pyridoxal 5'-phosphate</name>
        <dbReference type="ChEBI" id="CHEBI:597326"/>
    </cofactor>
</comment>
<dbReference type="Pfam" id="PF00282">
    <property type="entry name" value="Pyridoxal_deC"/>
    <property type="match status" value="1"/>
</dbReference>
<dbReference type="Gene3D" id="3.90.1150.170">
    <property type="match status" value="1"/>
</dbReference>
<comment type="similarity">
    <text evidence="2 6">Belongs to the group II decarboxylase family.</text>
</comment>
<dbReference type="PaxDb" id="2903-EOD14510"/>
<reference evidence="8" key="2">
    <citation type="submission" date="2024-10" db="UniProtKB">
        <authorList>
            <consortium name="EnsemblProtists"/>
        </authorList>
    </citation>
    <scope>IDENTIFICATION</scope>
</reference>
<dbReference type="GO" id="GO:0019752">
    <property type="term" value="P:carboxylic acid metabolic process"/>
    <property type="evidence" value="ECO:0007669"/>
    <property type="project" value="InterPro"/>
</dbReference>
<protein>
    <submittedName>
        <fullName evidence="8">Uncharacterized protein</fullName>
    </submittedName>
</protein>
<keyword evidence="3" id="KW-0210">Decarboxylase</keyword>
<dbReference type="HOGENOM" id="CLU_786267_0_0_1"/>
<evidence type="ECO:0000256" key="6">
    <source>
        <dbReference type="RuleBase" id="RU000382"/>
    </source>
</evidence>
<dbReference type="EnsemblProtists" id="EOD14510">
    <property type="protein sequence ID" value="EOD14510"/>
    <property type="gene ID" value="EMIHUDRAFT_461488"/>
</dbReference>
<proteinExistence type="inferred from homology"/>
<evidence type="ECO:0000256" key="1">
    <source>
        <dbReference type="ARBA" id="ARBA00001933"/>
    </source>
</evidence>
<dbReference type="GO" id="GO:0005737">
    <property type="term" value="C:cytoplasm"/>
    <property type="evidence" value="ECO:0007669"/>
    <property type="project" value="TreeGrafter"/>
</dbReference>
<dbReference type="STRING" id="2903.R1DJ67"/>
<keyword evidence="5 6" id="KW-0456">Lyase</keyword>
<evidence type="ECO:0000256" key="7">
    <source>
        <dbReference type="SAM" id="MobiDB-lite"/>
    </source>
</evidence>
<dbReference type="PANTHER" id="PTHR45677:SF8">
    <property type="entry name" value="CYSTEINE SULFINIC ACID DECARBOXYLASE"/>
    <property type="match status" value="1"/>
</dbReference>
<accession>A0A0D3ITC5</accession>
<dbReference type="GO" id="GO:0030170">
    <property type="term" value="F:pyridoxal phosphate binding"/>
    <property type="evidence" value="ECO:0007669"/>
    <property type="project" value="InterPro"/>
</dbReference>
<evidence type="ECO:0000256" key="5">
    <source>
        <dbReference type="ARBA" id="ARBA00023239"/>
    </source>
</evidence>
<dbReference type="RefSeq" id="XP_005766939.1">
    <property type="nucleotide sequence ID" value="XM_005766882.1"/>
</dbReference>
<evidence type="ECO:0000313" key="8">
    <source>
        <dbReference type="EnsemblProtists" id="EOD14510"/>
    </source>
</evidence>
<evidence type="ECO:0000256" key="4">
    <source>
        <dbReference type="ARBA" id="ARBA00022898"/>
    </source>
</evidence>
<dbReference type="GeneID" id="17260652"/>
<dbReference type="Gene3D" id="3.40.640.10">
    <property type="entry name" value="Type I PLP-dependent aspartate aminotransferase-like (Major domain)"/>
    <property type="match status" value="1"/>
</dbReference>
<evidence type="ECO:0000256" key="2">
    <source>
        <dbReference type="ARBA" id="ARBA00009533"/>
    </source>
</evidence>
<dbReference type="AlphaFoldDB" id="A0A0D3ITC5"/>
<dbReference type="GO" id="GO:0016831">
    <property type="term" value="F:carboxy-lyase activity"/>
    <property type="evidence" value="ECO:0007669"/>
    <property type="project" value="UniProtKB-KW"/>
</dbReference>
<evidence type="ECO:0000313" key="9">
    <source>
        <dbReference type="Proteomes" id="UP000013827"/>
    </source>
</evidence>
<reference evidence="9" key="1">
    <citation type="journal article" date="2013" name="Nature">
        <title>Pan genome of the phytoplankton Emiliania underpins its global distribution.</title>
        <authorList>
            <person name="Read B.A."/>
            <person name="Kegel J."/>
            <person name="Klute M.J."/>
            <person name="Kuo A."/>
            <person name="Lefebvre S.C."/>
            <person name="Maumus F."/>
            <person name="Mayer C."/>
            <person name="Miller J."/>
            <person name="Monier A."/>
            <person name="Salamov A."/>
            <person name="Young J."/>
            <person name="Aguilar M."/>
            <person name="Claverie J.M."/>
            <person name="Frickenhaus S."/>
            <person name="Gonzalez K."/>
            <person name="Herman E.K."/>
            <person name="Lin Y.C."/>
            <person name="Napier J."/>
            <person name="Ogata H."/>
            <person name="Sarno A.F."/>
            <person name="Shmutz J."/>
            <person name="Schroeder D."/>
            <person name="de Vargas C."/>
            <person name="Verret F."/>
            <person name="von Dassow P."/>
            <person name="Valentin K."/>
            <person name="Van de Peer Y."/>
            <person name="Wheeler G."/>
            <person name="Dacks J.B."/>
            <person name="Delwiche C.F."/>
            <person name="Dyhrman S.T."/>
            <person name="Glockner G."/>
            <person name="John U."/>
            <person name="Richards T."/>
            <person name="Worden A.Z."/>
            <person name="Zhang X."/>
            <person name="Grigoriev I.V."/>
            <person name="Allen A.E."/>
            <person name="Bidle K."/>
            <person name="Borodovsky M."/>
            <person name="Bowler C."/>
            <person name="Brownlee C."/>
            <person name="Cock J.M."/>
            <person name="Elias M."/>
            <person name="Gladyshev V.N."/>
            <person name="Groth M."/>
            <person name="Guda C."/>
            <person name="Hadaegh A."/>
            <person name="Iglesias-Rodriguez M.D."/>
            <person name="Jenkins J."/>
            <person name="Jones B.M."/>
            <person name="Lawson T."/>
            <person name="Leese F."/>
            <person name="Lindquist E."/>
            <person name="Lobanov A."/>
            <person name="Lomsadze A."/>
            <person name="Malik S.B."/>
            <person name="Marsh M.E."/>
            <person name="Mackinder L."/>
            <person name="Mock T."/>
            <person name="Mueller-Roeber B."/>
            <person name="Pagarete A."/>
            <person name="Parker M."/>
            <person name="Probert I."/>
            <person name="Quesneville H."/>
            <person name="Raines C."/>
            <person name="Rensing S.A."/>
            <person name="Riano-Pachon D.M."/>
            <person name="Richier S."/>
            <person name="Rokitta S."/>
            <person name="Shiraiwa Y."/>
            <person name="Soanes D.M."/>
            <person name="van der Giezen M."/>
            <person name="Wahlund T.M."/>
            <person name="Williams B."/>
            <person name="Wilson W."/>
            <person name="Wolfe G."/>
            <person name="Wurch L.L."/>
        </authorList>
    </citation>
    <scope>NUCLEOTIDE SEQUENCE</scope>
</reference>
<keyword evidence="4 6" id="KW-0663">Pyridoxal phosphate</keyword>
<evidence type="ECO:0000256" key="3">
    <source>
        <dbReference type="ARBA" id="ARBA00022793"/>
    </source>
</evidence>
<dbReference type="SUPFAM" id="SSF53383">
    <property type="entry name" value="PLP-dependent transferases"/>
    <property type="match status" value="1"/>
</dbReference>
<sequence length="353" mass="36254">MLTSLAWLRGGATSGSDAGGAGGMGSLSPTSLDPADWATLRASAHAVLDASLDKLEAASEGRVWTPVPDDLKEALRAPVPPEDGLAHGELCERLLALLPYGAGNTHPRFFGWVHGSGSPGGVLPELVGAAMNANCGGRDHVGIYVERQVLTWCKEMMGFPASAGGLLVSGTSMATVLALKAARDARLGFDASREGGLAGGSTRLVGYAAQGTHSCIKRAPALTLVGSDADDEVMPAQRAQIMITTTLSIVIGTNLLLAPATAPLIRALKLSRAAPPAHEAGSGLGSTGLVPLLGSSELTLPDHGSQRELCAPLTSPIHGAWRILDQYYMKPLFGGRPDRGPTPPTSVSGRVSP</sequence>
<dbReference type="PANTHER" id="PTHR45677">
    <property type="entry name" value="GLUTAMATE DECARBOXYLASE-RELATED"/>
    <property type="match status" value="1"/>
</dbReference>
<keyword evidence="9" id="KW-1185">Reference proteome</keyword>
<organism evidence="8 9">
    <name type="scientific">Emiliania huxleyi (strain CCMP1516)</name>
    <dbReference type="NCBI Taxonomy" id="280463"/>
    <lineage>
        <taxon>Eukaryota</taxon>
        <taxon>Haptista</taxon>
        <taxon>Haptophyta</taxon>
        <taxon>Prymnesiophyceae</taxon>
        <taxon>Isochrysidales</taxon>
        <taxon>Noelaerhabdaceae</taxon>
        <taxon>Emiliania</taxon>
    </lineage>
</organism>
<dbReference type="InterPro" id="IPR002129">
    <property type="entry name" value="PyrdxlP-dep_de-COase"/>
</dbReference>
<name>A0A0D3ITC5_EMIH1</name>
<feature type="region of interest" description="Disordered" evidence="7">
    <location>
        <begin position="334"/>
        <end position="353"/>
    </location>
</feature>
<dbReference type="Proteomes" id="UP000013827">
    <property type="component" value="Unassembled WGS sequence"/>
</dbReference>